<evidence type="ECO:0000256" key="2">
    <source>
        <dbReference type="SAM" id="Coils"/>
    </source>
</evidence>
<dbReference type="Gene3D" id="3.40.50.300">
    <property type="entry name" value="P-loop containing nucleotide triphosphate hydrolases"/>
    <property type="match status" value="1"/>
</dbReference>
<name>A0ABD7YGJ2_9BURK</name>
<dbReference type="RefSeq" id="WP_226206190.1">
    <property type="nucleotide sequence ID" value="NZ_CABVQO010000033.1"/>
</dbReference>
<dbReference type="InterPro" id="IPR018145">
    <property type="entry name" value="CagE_TrbE_VirB_cntrl_dom"/>
</dbReference>
<dbReference type="Pfam" id="PF03135">
    <property type="entry name" value="CagE_TrbE_VirB"/>
    <property type="match status" value="1"/>
</dbReference>
<evidence type="ECO:0000313" key="5">
    <source>
        <dbReference type="EMBL" id="WFN24025.1"/>
    </source>
</evidence>
<comment type="similarity">
    <text evidence="1">Belongs to the TrbE/VirB4 family.</text>
</comment>
<geneLocation type="plasmid" evidence="5 6">
    <name>unnamed3</name>
</geneLocation>
<feature type="coiled-coil region" evidence="2">
    <location>
        <begin position="265"/>
        <end position="292"/>
    </location>
</feature>
<accession>A0ABD7YGJ2</accession>
<dbReference type="AlphaFoldDB" id="A0ABD7YGJ2"/>
<protein>
    <submittedName>
        <fullName evidence="5">Transporter</fullName>
    </submittedName>
</protein>
<keyword evidence="5" id="KW-0614">Plasmid</keyword>
<proteinExistence type="inferred from homology"/>
<reference evidence="5 6" key="1">
    <citation type="submission" date="2021-12" db="EMBL/GenBank/DDBJ databases">
        <title>Genomic and phenotypic characterization of three Burkholderia contaminans isolates recovered from different sources.</title>
        <authorList>
            <person name="Lopez De Volder A."/>
            <person name="Fan Y."/>
            <person name="Nunvar J."/>
            <person name="Herrera T."/>
            <person name="Timp W."/>
            <person name="Degrossi J."/>
        </authorList>
    </citation>
    <scope>NUCLEOTIDE SEQUENCE [LARGE SCALE GENOMIC DNA]</scope>
    <source>
        <strain evidence="5 6">LMG 23361</strain>
        <plasmid evidence="5 6">unnamed3</plasmid>
    </source>
</reference>
<organism evidence="5 6">
    <name type="scientific">Burkholderia contaminans</name>
    <dbReference type="NCBI Taxonomy" id="488447"/>
    <lineage>
        <taxon>Bacteria</taxon>
        <taxon>Pseudomonadati</taxon>
        <taxon>Pseudomonadota</taxon>
        <taxon>Betaproteobacteria</taxon>
        <taxon>Burkholderiales</taxon>
        <taxon>Burkholderiaceae</taxon>
        <taxon>Burkholderia</taxon>
        <taxon>Burkholderia cepacia complex</taxon>
    </lineage>
</organism>
<dbReference type="InterPro" id="IPR027417">
    <property type="entry name" value="P-loop_NTPase"/>
</dbReference>
<evidence type="ECO:0000256" key="1">
    <source>
        <dbReference type="ARBA" id="ARBA00006512"/>
    </source>
</evidence>
<feature type="region of interest" description="Disordered" evidence="3">
    <location>
        <begin position="776"/>
        <end position="795"/>
    </location>
</feature>
<dbReference type="SUPFAM" id="SSF52540">
    <property type="entry name" value="P-loop containing nucleoside triphosphate hydrolases"/>
    <property type="match status" value="1"/>
</dbReference>
<dbReference type="InterPro" id="IPR051162">
    <property type="entry name" value="T4SS_component"/>
</dbReference>
<evidence type="ECO:0000259" key="4">
    <source>
        <dbReference type="Pfam" id="PF03135"/>
    </source>
</evidence>
<gene>
    <name evidence="5" type="ORF">LXE91_42320</name>
</gene>
<evidence type="ECO:0000313" key="6">
    <source>
        <dbReference type="Proteomes" id="UP001220209"/>
    </source>
</evidence>
<dbReference type="EMBL" id="CP090645">
    <property type="protein sequence ID" value="WFN24025.1"/>
    <property type="molecule type" value="Genomic_DNA"/>
</dbReference>
<feature type="domain" description="CagE TrbE VirB component of type IV transporter system central" evidence="4">
    <location>
        <begin position="158"/>
        <end position="355"/>
    </location>
</feature>
<keyword evidence="2" id="KW-0175">Coiled coil</keyword>
<dbReference type="Proteomes" id="UP001220209">
    <property type="component" value="Plasmid unnamed3"/>
</dbReference>
<sequence length="795" mass="89473">MIVSDVLIRQPALEDLLPKIGRPVSEFVTSFEDGRAMLAVRLSGIPFESVSTSEIETQFEALNRFKASLVMDKGNRLGMWLTLNRRRVRFDSEYRFQSRFMRRFAAKYLRRFENGDFFENSFYLTIVLKGEALDELVTELHELAETIDKSLTAYDPQVLRVFEHNNILFSEPYQFIAELLNGVDEVVPVTSALGSELIPSAWQHFHYDVLETRADHRTRFAVCYDLKDFPKSGWGQLNPLLTLPAEFTLTHSFIGMGNYDAMFAIEDQENKLRSVEDKATHQLEELKEAKALVAGRDLAFGEYHGALVVYGDTDKQAIDNGVFVTSKSLNECGFRWVKASLSAPMTFISQVPGAKHKPRPMPKSTRSLAAAFSMHNYSAGKSRGNPIGDGSAVMPLQTVSKGLYSFNFHASRVDEDNTGEKLAGHALMLGDTGAGKTTLQLALIGFLERFDPKIFAIDMDRSMQIFIEELGGTYFALKAGEWTQLAPFALADTPRNREFLYDLVGSCGRDHDGKLSVEDMIDIKNAVDAIYRLPNVRDRRFSRLLENIADTGENCLARRLMPWCASTGGRFAWALDNVADAEIDMSQFRRIGFDATDILKKDYAPTEPILAFLLHLKSLMQLKGGLLATIIEEFWLPVSYPTTCKMIERSLRVGRRADEFLVLVSQTPDEALKSPLFGAILQLTATKIYLPNPSATREGYGPLMTDREFKEFKALTKDSRKFLIKQGNQSAFAMLDLKQGFTDELAVLSASLDNVAIWEEAGLEADGDPERRMELFQQRRKGKRDRRPVTAGELA</sequence>
<dbReference type="PANTHER" id="PTHR30121:SF6">
    <property type="entry name" value="SLR6007 PROTEIN"/>
    <property type="match status" value="1"/>
</dbReference>
<dbReference type="PANTHER" id="PTHR30121">
    <property type="entry name" value="UNCHARACTERIZED PROTEIN YJGR-RELATED"/>
    <property type="match status" value="1"/>
</dbReference>
<evidence type="ECO:0000256" key="3">
    <source>
        <dbReference type="SAM" id="MobiDB-lite"/>
    </source>
</evidence>